<dbReference type="AlphaFoldDB" id="A0A498I9K4"/>
<protein>
    <recommendedName>
        <fullName evidence="4">U4/U6.U5 small nuclear ribonucleoprotein 27kDa protein domain-containing protein</fullName>
    </recommendedName>
</protein>
<dbReference type="InterPro" id="IPR050967">
    <property type="entry name" value="Thiamine_Salvage_TenA"/>
</dbReference>
<feature type="transmembrane region" description="Helical" evidence="2">
    <location>
        <begin position="46"/>
        <end position="65"/>
    </location>
</feature>
<evidence type="ECO:0000313" key="6">
    <source>
        <dbReference type="Proteomes" id="UP000290289"/>
    </source>
</evidence>
<name>A0A498I9K4_MALDO</name>
<dbReference type="SUPFAM" id="SSF56784">
    <property type="entry name" value="HAD-like"/>
    <property type="match status" value="1"/>
</dbReference>
<dbReference type="InterPro" id="IPR023214">
    <property type="entry name" value="HAD_sf"/>
</dbReference>
<organism evidence="5 6">
    <name type="scientific">Malus domestica</name>
    <name type="common">Apple</name>
    <name type="synonym">Pyrus malus</name>
    <dbReference type="NCBI Taxonomy" id="3750"/>
    <lineage>
        <taxon>Eukaryota</taxon>
        <taxon>Viridiplantae</taxon>
        <taxon>Streptophyta</taxon>
        <taxon>Embryophyta</taxon>
        <taxon>Tracheophyta</taxon>
        <taxon>Spermatophyta</taxon>
        <taxon>Magnoliopsida</taxon>
        <taxon>eudicotyledons</taxon>
        <taxon>Gunneridae</taxon>
        <taxon>Pentapetalae</taxon>
        <taxon>rosids</taxon>
        <taxon>fabids</taxon>
        <taxon>Rosales</taxon>
        <taxon>Rosaceae</taxon>
        <taxon>Amygdaloideae</taxon>
        <taxon>Maleae</taxon>
        <taxon>Malus</taxon>
    </lineage>
</organism>
<dbReference type="Proteomes" id="UP000290289">
    <property type="component" value="Chromosome 13"/>
</dbReference>
<feature type="compositionally biased region" description="Basic and acidic residues" evidence="1">
    <location>
        <begin position="700"/>
        <end position="714"/>
    </location>
</feature>
<feature type="region of interest" description="Disordered" evidence="1">
    <location>
        <begin position="699"/>
        <end position="874"/>
    </location>
</feature>
<feature type="compositionally biased region" description="Basic and acidic residues" evidence="1">
    <location>
        <begin position="758"/>
        <end position="785"/>
    </location>
</feature>
<feature type="compositionally biased region" description="Acidic residues" evidence="1">
    <location>
        <begin position="808"/>
        <end position="818"/>
    </location>
</feature>
<feature type="chain" id="PRO_5019729082" description="U4/U6.U5 small nuclear ribonucleoprotein 27kDa protein domain-containing protein" evidence="3">
    <location>
        <begin position="18"/>
        <end position="874"/>
    </location>
</feature>
<keyword evidence="2" id="KW-0812">Transmembrane</keyword>
<dbReference type="EMBL" id="RDQH01000339">
    <property type="protein sequence ID" value="RXH78677.1"/>
    <property type="molecule type" value="Genomic_DNA"/>
</dbReference>
<keyword evidence="2" id="KW-0472">Membrane</keyword>
<dbReference type="GO" id="GO:0008380">
    <property type="term" value="P:RNA splicing"/>
    <property type="evidence" value="ECO:0007669"/>
    <property type="project" value="InterPro"/>
</dbReference>
<keyword evidence="3" id="KW-0732">Signal</keyword>
<reference evidence="5 6" key="1">
    <citation type="submission" date="2018-10" db="EMBL/GenBank/DDBJ databases">
        <title>A high-quality apple genome assembly.</title>
        <authorList>
            <person name="Hu J."/>
        </authorList>
    </citation>
    <scope>NUCLEOTIDE SEQUENCE [LARGE SCALE GENOMIC DNA]</scope>
    <source>
        <strain evidence="6">cv. HFTH1</strain>
        <tissue evidence="5">Young leaf</tissue>
    </source>
</reference>
<evidence type="ECO:0000256" key="1">
    <source>
        <dbReference type="SAM" id="MobiDB-lite"/>
    </source>
</evidence>
<dbReference type="PANTHER" id="PTHR43198:SF2">
    <property type="entry name" value="SI:CH1073-67J19.1-RELATED"/>
    <property type="match status" value="1"/>
</dbReference>
<dbReference type="GO" id="GO:0005829">
    <property type="term" value="C:cytosol"/>
    <property type="evidence" value="ECO:0007669"/>
    <property type="project" value="TreeGrafter"/>
</dbReference>
<keyword evidence="6" id="KW-1185">Reference proteome</keyword>
<evidence type="ECO:0000313" key="5">
    <source>
        <dbReference type="EMBL" id="RXH78677.1"/>
    </source>
</evidence>
<dbReference type="STRING" id="3750.A0A498I9K4"/>
<feature type="transmembrane region" description="Helical" evidence="2">
    <location>
        <begin position="124"/>
        <end position="145"/>
    </location>
</feature>
<sequence>MVIVVLNLMFLATVALALGGGNRGARPSRATGHFGNPYFPVQSTKYVVVLAIVLLIVPTVLTWLTKRINSLQIDRTTLILCNQFRPRMALWGLAQSIMWKVPRQGVNGRLPGSRCENIRMLESIANGLLTTSIILGFLQAVFLSFQAREKVDEFLSQYRPKYKPKSPPCLHPTLKKFKRVRDYAKYHEDGSARFRSNSKFQVSFGVFRSDLAGKNEKVFDLLDKKVEDSVIISPVLDSDCMKSKIQACVLGSSVPNGLVAAFRDKFDQFRTSPLSNRESNCKNDLAQEFIFIISVSDDGLVKLDSLALQVFDERSHSADCDFQLGYHMPISDTEVTLRRFFTSNVQIKDAHSSKFLVCNGEVMKNGTIVHLKLGFHELILDKGGTTIQMLLNSKSTGKVEAILVHENASAQLFDALQPLGGFYNDAIVSVRFQFTYHKGIRDKGGTIFISEFNSMEFLAICELGFVLNAKKRSFLVEADPLIVPVETTFLAFNLFDKMWFSSCIVLNCDMRYWKGIRDKVEAPNSGRINDCKETGYLKIHREVDSECGEAKELRFLHGQYHCSSFWEGEKRVGERLILQDGCINFFQKIVKSENLNANVHVLSYCWCGDLIRSAFSSGGLTELDVRANEFTFKESISTGNIVKKVESPIDKVQSFKENLKNCSNDKKNLTVYIGDSVGDLLCLLEADIGILLLTLTQTMGDRERHRDRDRERRRDRVRVKSSHTPERTRPRHTRSRTRSISRSRTPDDRSHRRRQHHDRSLSTEPRKQQRRESTVEDERDRKKAAVLDLVEGIAKEQKTQQKPSSDGDGGEGMDEDEIEMMKKLGMPTGFDSTKGKPVLGADVSGVRAVTKRQPRQYMNRRGGFNRPLPAERSR</sequence>
<comment type="caution">
    <text evidence="5">The sequence shown here is derived from an EMBL/GenBank/DDBJ whole genome shotgun (WGS) entry which is preliminary data.</text>
</comment>
<evidence type="ECO:0000259" key="4">
    <source>
        <dbReference type="Pfam" id="PF08648"/>
    </source>
</evidence>
<feature type="compositionally biased region" description="Basic residues" evidence="1">
    <location>
        <begin position="729"/>
        <end position="741"/>
    </location>
</feature>
<evidence type="ECO:0000256" key="2">
    <source>
        <dbReference type="SAM" id="Phobius"/>
    </source>
</evidence>
<dbReference type="Pfam" id="PF08648">
    <property type="entry name" value="SNRNP27"/>
    <property type="match status" value="1"/>
</dbReference>
<dbReference type="PANTHER" id="PTHR43198">
    <property type="entry name" value="BIFUNCTIONAL TH2 PROTEIN"/>
    <property type="match status" value="1"/>
</dbReference>
<keyword evidence="2" id="KW-1133">Transmembrane helix</keyword>
<dbReference type="InterPro" id="IPR036412">
    <property type="entry name" value="HAD-like_sf"/>
</dbReference>
<dbReference type="Gene3D" id="3.40.50.1000">
    <property type="entry name" value="HAD superfamily/HAD-like"/>
    <property type="match status" value="1"/>
</dbReference>
<feature type="domain" description="U4/U6.U5 small nuclear ribonucleoprotein 27kDa protein" evidence="4">
    <location>
        <begin position="815"/>
        <end position="870"/>
    </location>
</feature>
<gene>
    <name evidence="5" type="ORF">DVH24_002195</name>
</gene>
<proteinExistence type="predicted"/>
<accession>A0A498I9K4</accession>
<evidence type="ECO:0000256" key="3">
    <source>
        <dbReference type="SAM" id="SignalP"/>
    </source>
</evidence>
<dbReference type="InterPro" id="IPR013957">
    <property type="entry name" value="SNRNP27"/>
</dbReference>
<feature type="signal peptide" evidence="3">
    <location>
        <begin position="1"/>
        <end position="17"/>
    </location>
</feature>